<keyword evidence="3" id="KW-1185">Reference proteome</keyword>
<protein>
    <submittedName>
        <fullName evidence="2">Uncharacterized protein</fullName>
    </submittedName>
</protein>
<feature type="region of interest" description="Disordered" evidence="1">
    <location>
        <begin position="1"/>
        <end position="100"/>
    </location>
</feature>
<reference evidence="2" key="1">
    <citation type="submission" date="2016-04" db="EMBL/GenBank/DDBJ databases">
        <authorList>
            <person name="Nguyen H.D."/>
            <person name="Samba Siva P."/>
            <person name="Cullis J."/>
            <person name="Levesque C.A."/>
            <person name="Hambleton S."/>
        </authorList>
    </citation>
    <scope>NUCLEOTIDE SEQUENCE</scope>
    <source>
        <strain evidence="2">DAOMC 236416</strain>
    </source>
</reference>
<feature type="compositionally biased region" description="Low complexity" evidence="1">
    <location>
        <begin position="646"/>
        <end position="655"/>
    </location>
</feature>
<feature type="compositionally biased region" description="Low complexity" evidence="1">
    <location>
        <begin position="1"/>
        <end position="12"/>
    </location>
</feature>
<proteinExistence type="predicted"/>
<feature type="compositionally biased region" description="Low complexity" evidence="1">
    <location>
        <begin position="477"/>
        <end position="497"/>
    </location>
</feature>
<feature type="compositionally biased region" description="Basic and acidic residues" evidence="1">
    <location>
        <begin position="947"/>
        <end position="956"/>
    </location>
</feature>
<reference evidence="2" key="2">
    <citation type="journal article" date="2019" name="IMA Fungus">
        <title>Genome sequencing and comparison of five Tilletia species to identify candidate genes for the detection of regulated species infecting wheat.</title>
        <authorList>
            <person name="Nguyen H.D.T."/>
            <person name="Sultana T."/>
            <person name="Kesanakurti P."/>
            <person name="Hambleton S."/>
        </authorList>
    </citation>
    <scope>NUCLEOTIDE SEQUENCE</scope>
    <source>
        <strain evidence="2">DAOMC 236416</strain>
    </source>
</reference>
<feature type="compositionally biased region" description="Polar residues" evidence="1">
    <location>
        <begin position="253"/>
        <end position="262"/>
    </location>
</feature>
<feature type="compositionally biased region" description="Low complexity" evidence="1">
    <location>
        <begin position="73"/>
        <end position="95"/>
    </location>
</feature>
<feature type="compositionally biased region" description="Basic and acidic residues" evidence="1">
    <location>
        <begin position="813"/>
        <end position="825"/>
    </location>
</feature>
<feature type="compositionally biased region" description="Low complexity" evidence="1">
    <location>
        <begin position="1101"/>
        <end position="1145"/>
    </location>
</feature>
<evidence type="ECO:0000313" key="2">
    <source>
        <dbReference type="EMBL" id="KAE8250587.1"/>
    </source>
</evidence>
<feature type="compositionally biased region" description="Low complexity" evidence="1">
    <location>
        <begin position="990"/>
        <end position="1013"/>
    </location>
</feature>
<feature type="compositionally biased region" description="Polar residues" evidence="1">
    <location>
        <begin position="582"/>
        <end position="592"/>
    </location>
</feature>
<feature type="compositionally biased region" description="Basic and acidic residues" evidence="1">
    <location>
        <begin position="714"/>
        <end position="742"/>
    </location>
</feature>
<organism evidence="2 3">
    <name type="scientific">Tilletia indica</name>
    <dbReference type="NCBI Taxonomy" id="43049"/>
    <lineage>
        <taxon>Eukaryota</taxon>
        <taxon>Fungi</taxon>
        <taxon>Dikarya</taxon>
        <taxon>Basidiomycota</taxon>
        <taxon>Ustilaginomycotina</taxon>
        <taxon>Exobasidiomycetes</taxon>
        <taxon>Tilletiales</taxon>
        <taxon>Tilletiaceae</taxon>
        <taxon>Tilletia</taxon>
    </lineage>
</organism>
<feature type="compositionally biased region" description="Polar residues" evidence="1">
    <location>
        <begin position="55"/>
        <end position="66"/>
    </location>
</feature>
<feature type="compositionally biased region" description="Low complexity" evidence="1">
    <location>
        <begin position="286"/>
        <end position="301"/>
    </location>
</feature>
<comment type="caution">
    <text evidence="2">The sequence shown here is derived from an EMBL/GenBank/DDBJ whole genome shotgun (WGS) entry which is preliminary data.</text>
</comment>
<feature type="compositionally biased region" description="Polar residues" evidence="1">
    <location>
        <begin position="1031"/>
        <end position="1048"/>
    </location>
</feature>
<feature type="region of interest" description="Disordered" evidence="1">
    <location>
        <begin position="813"/>
        <end position="1229"/>
    </location>
</feature>
<feature type="compositionally biased region" description="Low complexity" evidence="1">
    <location>
        <begin position="1179"/>
        <end position="1190"/>
    </location>
</feature>
<feature type="compositionally biased region" description="Basic residues" evidence="1">
    <location>
        <begin position="1169"/>
        <end position="1178"/>
    </location>
</feature>
<dbReference type="EMBL" id="LWDF02000308">
    <property type="protein sequence ID" value="KAE8250587.1"/>
    <property type="molecule type" value="Genomic_DNA"/>
</dbReference>
<name>A0A177TEL7_9BASI</name>
<feature type="compositionally biased region" description="Basic residues" evidence="1">
    <location>
        <begin position="1216"/>
        <end position="1229"/>
    </location>
</feature>
<feature type="compositionally biased region" description="Polar residues" evidence="1">
    <location>
        <begin position="463"/>
        <end position="476"/>
    </location>
</feature>
<feature type="compositionally biased region" description="Basic and acidic residues" evidence="1">
    <location>
        <begin position="832"/>
        <end position="843"/>
    </location>
</feature>
<dbReference type="AlphaFoldDB" id="A0A177TEL7"/>
<feature type="compositionally biased region" description="Basic and acidic residues" evidence="1">
    <location>
        <begin position="511"/>
        <end position="523"/>
    </location>
</feature>
<accession>A0A177TEL7</accession>
<evidence type="ECO:0000313" key="3">
    <source>
        <dbReference type="Proteomes" id="UP000077521"/>
    </source>
</evidence>
<gene>
    <name evidence="2" type="ORF">A4X13_0g4582</name>
</gene>
<feature type="compositionally biased region" description="Polar residues" evidence="1">
    <location>
        <begin position="398"/>
        <end position="407"/>
    </location>
</feature>
<sequence length="1229" mass="127668">MAAATSTTPMTPLGSPRIPSSPPDRVAAEAGEGGGGGAHPTPSQRRTSWRDWGTSLGSWATTTTSPFRAGITSSNGRPLSSSSNSNSPFSGFGSRTRAEPVVVIPQSEVAKKLAEQEEIIIEEGERLRLPPTPAELEALEAAGVQDEDDLRLEAEERQRVRSMPPPPRHPSVFGRLSGRLSAQSSPRSEMPSPREKNTLPAFPEDGEESPLPIEKGPATSKNTLASPVELPPIPIDDDTAPPNDYFSDPASRSVVNTNQDDGVSSVKDRPSDAPTLTPSKFASYGVPAVMVSSATSSSIASKLVPESPADSVIPSPSHSPKGDPDAFSTPMTPDTRFGYDSGAYELPSRQINLDARRAESEISASGNNTESESESTKEDLIPADMYQDSEPEADQDSVVKSGSSTPEINERRKSRGTQDRFSLLLSSLSRPNGLAEERADGDTTPLVGNGQPQSASDIYITEGSPSSKTKNLKTGPSSNSEYAASSASSYGESDAGSIVIREADETIVLDDADHSSTQTEEHAIANIPTVTTPPPVAPASLARRRPSEEDEDEEDGEKVGTPVIRQAEVRRQSSSDDEPGLPSSSTRSSVSHNAGPMRSLGDELSEATQHVSTKAQDDGLDEEEEEAGLSEVVLQGEGDSQHDSVEVVAVATTTESAEDVSSPRADSVVRDKSESSEDDGAGRASSPAVLLASESQAKEVGTGGKEEEKEEEKEEGKDAEKDEKEEKEKKEEEEKKEEVKKEDDEEEVEKEEEKGLEKPLAGSVAENKDEEKEELPTSVTAQSFVSFSQSLGDVSEAAEETAVSKAAVGEVLEVKEEEAVGKADDEASPVRSDSDHVAGEHGSKTPLAGKNANEPVAMSSAGVEAEEEEDSQPPNGTFTHNRLMDALGLARSESPAPSMTSASSFASAISEGDAMLSADDMEMGEGAEQKGEDQEEGGGDEVQMAEVKIEDAEPLKLVEPPQSVSDEAVSAEDETPAAAGLEVEAPQLLGSPRIPGSPSSSSKSISSSRPTSTEVSPDRITVTDVGEGTPTPAQTNFSRSAVSPSLNGTRAGDEAESLTPVTPADAAAAAGAGAGLSPNLARPARSRNRKGPAPTPPAPVPATGLTAEGPASASSPDASRRSSTASTASSLSQTQSTPSPASESTVALADGLEGTAPAAAAVVPPSRPPRARPPRAKGRAATAAAAAALAITSDGPQSPPAADSSVPSTPVTPGGSKKKVQRKAVPRAA</sequence>
<feature type="compositionally biased region" description="Polar residues" evidence="1">
    <location>
        <begin position="895"/>
        <end position="907"/>
    </location>
</feature>
<evidence type="ECO:0000256" key="1">
    <source>
        <dbReference type="SAM" id="MobiDB-lite"/>
    </source>
</evidence>
<dbReference type="Proteomes" id="UP000077521">
    <property type="component" value="Unassembled WGS sequence"/>
</dbReference>
<feature type="region of interest" description="Disordered" evidence="1">
    <location>
        <begin position="123"/>
        <end position="783"/>
    </location>
</feature>
<feature type="compositionally biased region" description="Acidic residues" evidence="1">
    <location>
        <begin position="618"/>
        <end position="628"/>
    </location>
</feature>